<keyword evidence="5" id="KW-1185">Reference proteome</keyword>
<dbReference type="OrthoDB" id="9809663at2"/>
<dbReference type="Gene3D" id="3.30.50.10">
    <property type="entry name" value="Erythroid Transcription Factor GATA-1, subunit A"/>
    <property type="match status" value="1"/>
</dbReference>
<evidence type="ECO:0000256" key="1">
    <source>
        <dbReference type="ARBA" id="ARBA00022723"/>
    </source>
</evidence>
<dbReference type="InterPro" id="IPR013088">
    <property type="entry name" value="Znf_NHR/GATA"/>
</dbReference>
<dbReference type="SUPFAM" id="SSF57716">
    <property type="entry name" value="Glucocorticoid receptor-like (DNA-binding domain)"/>
    <property type="match status" value="1"/>
</dbReference>
<dbReference type="PANTHER" id="PTHR36150:SF1">
    <property type="entry name" value="DNA GYRASE INHIBITOR YACG"/>
    <property type="match status" value="1"/>
</dbReference>
<keyword evidence="2" id="KW-0862">Zinc</keyword>
<dbReference type="RefSeq" id="WP_011522945.1">
    <property type="nucleotide sequence ID" value="NC_008009.1"/>
</dbReference>
<dbReference type="EMBL" id="CP000360">
    <property type="protein sequence ID" value="ABF41144.1"/>
    <property type="molecule type" value="Genomic_DNA"/>
</dbReference>
<gene>
    <name evidence="4" type="ordered locus">Acid345_2143</name>
</gene>
<sequence>MATKKTAGLRCPTCRKIVLRKDPDFPFCSERCKMIDLGKWASNGYVISTPINNAGEDLQGDYDMSKRRTKEPNGGSGKPN</sequence>
<dbReference type="PANTHER" id="PTHR36150">
    <property type="entry name" value="DNA GYRASE INHIBITOR YACG"/>
    <property type="match status" value="1"/>
</dbReference>
<dbReference type="GO" id="GO:0006355">
    <property type="term" value="P:regulation of DNA-templated transcription"/>
    <property type="evidence" value="ECO:0007669"/>
    <property type="project" value="InterPro"/>
</dbReference>
<organism evidence="4 5">
    <name type="scientific">Koribacter versatilis (strain Ellin345)</name>
    <dbReference type="NCBI Taxonomy" id="204669"/>
    <lineage>
        <taxon>Bacteria</taxon>
        <taxon>Pseudomonadati</taxon>
        <taxon>Acidobacteriota</taxon>
        <taxon>Terriglobia</taxon>
        <taxon>Terriglobales</taxon>
        <taxon>Candidatus Korobacteraceae</taxon>
        <taxon>Candidatus Korobacter</taxon>
    </lineage>
</organism>
<dbReference type="Proteomes" id="UP000002432">
    <property type="component" value="Chromosome"/>
</dbReference>
<keyword evidence="1" id="KW-0479">Metal-binding</keyword>
<evidence type="ECO:0000256" key="2">
    <source>
        <dbReference type="ARBA" id="ARBA00022833"/>
    </source>
</evidence>
<dbReference type="KEGG" id="aba:Acid345_2143"/>
<dbReference type="EnsemblBacteria" id="ABF41144">
    <property type="protein sequence ID" value="ABF41144"/>
    <property type="gene ID" value="Acid345_2143"/>
</dbReference>
<dbReference type="eggNOG" id="COG3024">
    <property type="taxonomic scope" value="Bacteria"/>
</dbReference>
<dbReference type="GO" id="GO:0008270">
    <property type="term" value="F:zinc ion binding"/>
    <property type="evidence" value="ECO:0007669"/>
    <property type="project" value="InterPro"/>
</dbReference>
<feature type="region of interest" description="Disordered" evidence="3">
    <location>
        <begin position="53"/>
        <end position="80"/>
    </location>
</feature>
<dbReference type="HOGENOM" id="CLU_178280_1_0_0"/>
<dbReference type="AlphaFoldDB" id="Q1IPQ6"/>
<proteinExistence type="inferred from homology"/>
<evidence type="ECO:0000313" key="4">
    <source>
        <dbReference type="EMBL" id="ABF41144.1"/>
    </source>
</evidence>
<dbReference type="STRING" id="204669.Acid345_2143"/>
<reference evidence="4 5" key="1">
    <citation type="journal article" date="2009" name="Appl. Environ. Microbiol.">
        <title>Three genomes from the phylum Acidobacteria provide insight into the lifestyles of these microorganisms in soils.</title>
        <authorList>
            <person name="Ward N.L."/>
            <person name="Challacombe J.F."/>
            <person name="Janssen P.H."/>
            <person name="Henrissat B."/>
            <person name="Coutinho P.M."/>
            <person name="Wu M."/>
            <person name="Xie G."/>
            <person name="Haft D.H."/>
            <person name="Sait M."/>
            <person name="Badger J."/>
            <person name="Barabote R.D."/>
            <person name="Bradley B."/>
            <person name="Brettin T.S."/>
            <person name="Brinkac L.M."/>
            <person name="Bruce D."/>
            <person name="Creasy T."/>
            <person name="Daugherty S.C."/>
            <person name="Davidsen T.M."/>
            <person name="DeBoy R.T."/>
            <person name="Detter J.C."/>
            <person name="Dodson R.J."/>
            <person name="Durkin A.S."/>
            <person name="Ganapathy A."/>
            <person name="Gwinn-Giglio M."/>
            <person name="Han C.S."/>
            <person name="Khouri H."/>
            <person name="Kiss H."/>
            <person name="Kothari S.P."/>
            <person name="Madupu R."/>
            <person name="Nelson K.E."/>
            <person name="Nelson W.C."/>
            <person name="Paulsen I."/>
            <person name="Penn K."/>
            <person name="Ren Q."/>
            <person name="Rosovitz M.J."/>
            <person name="Selengut J.D."/>
            <person name="Shrivastava S."/>
            <person name="Sullivan S.A."/>
            <person name="Tapia R."/>
            <person name="Thompson L.S."/>
            <person name="Watkins K.L."/>
            <person name="Yang Q."/>
            <person name="Yu C."/>
            <person name="Zafar N."/>
            <person name="Zhou L."/>
            <person name="Kuske C.R."/>
        </authorList>
    </citation>
    <scope>NUCLEOTIDE SEQUENCE [LARGE SCALE GENOMIC DNA]</scope>
    <source>
        <strain evidence="4 5">Ellin345</strain>
    </source>
</reference>
<dbReference type="HAMAP" id="MF_00649">
    <property type="entry name" value="DNA_gyrase_inhibitor_YacG"/>
    <property type="match status" value="1"/>
</dbReference>
<protein>
    <recommendedName>
        <fullName evidence="6">DNA gyrase inhibitor YacG</fullName>
    </recommendedName>
</protein>
<evidence type="ECO:0000256" key="3">
    <source>
        <dbReference type="SAM" id="MobiDB-lite"/>
    </source>
</evidence>
<dbReference type="InterPro" id="IPR005584">
    <property type="entry name" value="DNA_gyrase_inhibitor_YacG"/>
</dbReference>
<evidence type="ECO:0000313" key="5">
    <source>
        <dbReference type="Proteomes" id="UP000002432"/>
    </source>
</evidence>
<accession>Q1IPQ6</accession>
<evidence type="ECO:0008006" key="6">
    <source>
        <dbReference type="Google" id="ProtNLM"/>
    </source>
</evidence>
<name>Q1IPQ6_KORVE</name>
<dbReference type="Pfam" id="PF03884">
    <property type="entry name" value="YacG"/>
    <property type="match status" value="1"/>
</dbReference>